<reference evidence="15 16" key="1">
    <citation type="submission" date="2016-04" db="EMBL/GenBank/DDBJ databases">
        <title>Draft Genome Sequences of Staphylococcus capitis Strain H36, S. capitis Strain H65, S. cohnii Strain H62, S. hominis Strain H69, Mycobacterium iranicum Strain H39, Plantibacter sp. Strain H53, Pseudomonas oryzihabitans Strain H72, and Microbacterium sp. Strain H83, isolated from residential settings.</title>
        <authorList>
            <person name="Lymperopoulou D."/>
            <person name="Adams R.I."/>
            <person name="Lindow S."/>
            <person name="Coil D.A."/>
            <person name="Jospin G."/>
            <person name="Eisen J.A."/>
        </authorList>
    </citation>
    <scope>NUCLEOTIDE SEQUENCE [LARGE SCALE GENOMIC DNA]</scope>
    <source>
        <strain evidence="15 16">H72</strain>
    </source>
</reference>
<dbReference type="SMART" id="SM00387">
    <property type="entry name" value="HATPase_c"/>
    <property type="match status" value="1"/>
</dbReference>
<evidence type="ECO:0000256" key="1">
    <source>
        <dbReference type="ARBA" id="ARBA00000085"/>
    </source>
</evidence>
<dbReference type="InterPro" id="IPR035965">
    <property type="entry name" value="PAS-like_dom_sf"/>
</dbReference>
<dbReference type="PANTHER" id="PTHR43065:SF46">
    <property type="entry name" value="C4-DICARBOXYLATE TRANSPORT SENSOR PROTEIN DCTB"/>
    <property type="match status" value="1"/>
</dbReference>
<dbReference type="SUPFAM" id="SSF52172">
    <property type="entry name" value="CheY-like"/>
    <property type="match status" value="1"/>
</dbReference>
<dbReference type="Pfam" id="PF00512">
    <property type="entry name" value="HisKA"/>
    <property type="match status" value="1"/>
</dbReference>
<feature type="domain" description="Response regulatory" evidence="12">
    <location>
        <begin position="563"/>
        <end position="678"/>
    </location>
</feature>
<evidence type="ECO:0000256" key="3">
    <source>
        <dbReference type="ARBA" id="ARBA00022553"/>
    </source>
</evidence>
<dbReference type="Pfam" id="PF13426">
    <property type="entry name" value="PAS_9"/>
    <property type="match status" value="1"/>
</dbReference>
<dbReference type="Gene3D" id="3.30.450.20">
    <property type="entry name" value="PAS domain"/>
    <property type="match status" value="2"/>
</dbReference>
<evidence type="ECO:0000259" key="14">
    <source>
        <dbReference type="PROSITE" id="PS50113"/>
    </source>
</evidence>
<dbReference type="PRINTS" id="PR00344">
    <property type="entry name" value="BCTRLSENSOR"/>
</dbReference>
<evidence type="ECO:0000256" key="8">
    <source>
        <dbReference type="ARBA" id="ARBA00023012"/>
    </source>
</evidence>
<evidence type="ECO:0000256" key="7">
    <source>
        <dbReference type="ARBA" id="ARBA00022840"/>
    </source>
</evidence>
<dbReference type="InterPro" id="IPR036097">
    <property type="entry name" value="HisK_dim/P_sf"/>
</dbReference>
<dbReference type="GO" id="GO:0000155">
    <property type="term" value="F:phosphorelay sensor kinase activity"/>
    <property type="evidence" value="ECO:0007669"/>
    <property type="project" value="InterPro"/>
</dbReference>
<dbReference type="InterPro" id="IPR003661">
    <property type="entry name" value="HisK_dim/P_dom"/>
</dbReference>
<dbReference type="InterPro" id="IPR005467">
    <property type="entry name" value="His_kinase_dom"/>
</dbReference>
<dbReference type="SUPFAM" id="SSF55874">
    <property type="entry name" value="ATPase domain of HSP90 chaperone/DNA topoisomerase II/histidine kinase"/>
    <property type="match status" value="1"/>
</dbReference>
<dbReference type="InterPro" id="IPR036890">
    <property type="entry name" value="HATPase_C_sf"/>
</dbReference>
<protein>
    <recommendedName>
        <fullName evidence="2">histidine kinase</fullName>
        <ecNumber evidence="2">2.7.13.3</ecNumber>
    </recommendedName>
</protein>
<dbReference type="InterPro" id="IPR011006">
    <property type="entry name" value="CheY-like_superfamily"/>
</dbReference>
<feature type="domain" description="PAS" evidence="13">
    <location>
        <begin position="8"/>
        <end position="66"/>
    </location>
</feature>
<dbReference type="PROSITE" id="PS50112">
    <property type="entry name" value="PAS"/>
    <property type="match status" value="2"/>
</dbReference>
<feature type="coiled-coil region" evidence="10">
    <location>
        <begin position="280"/>
        <end position="307"/>
    </location>
</feature>
<keyword evidence="5" id="KW-0547">Nucleotide-binding</keyword>
<name>A0A178LAR4_9PSED</name>
<dbReference type="Gene3D" id="3.30.565.10">
    <property type="entry name" value="Histidine kinase-like ATPase, C-terminal domain"/>
    <property type="match status" value="1"/>
</dbReference>
<evidence type="ECO:0000313" key="16">
    <source>
        <dbReference type="Proteomes" id="UP000078356"/>
    </source>
</evidence>
<accession>A0A178LAR4</accession>
<feature type="modified residue" description="4-aspartylphosphate" evidence="9">
    <location>
        <position position="613"/>
    </location>
</feature>
<evidence type="ECO:0000256" key="10">
    <source>
        <dbReference type="SAM" id="Coils"/>
    </source>
</evidence>
<dbReference type="RefSeq" id="WP_017638783.1">
    <property type="nucleotide sequence ID" value="NZ_JAAMQP010000034.1"/>
</dbReference>
<dbReference type="PROSITE" id="PS50109">
    <property type="entry name" value="HIS_KIN"/>
    <property type="match status" value="1"/>
</dbReference>
<keyword evidence="7" id="KW-0067">ATP-binding</keyword>
<dbReference type="Pfam" id="PF08448">
    <property type="entry name" value="PAS_4"/>
    <property type="match status" value="1"/>
</dbReference>
<dbReference type="PANTHER" id="PTHR43065">
    <property type="entry name" value="SENSOR HISTIDINE KINASE"/>
    <property type="match status" value="1"/>
</dbReference>
<dbReference type="Pfam" id="PF00072">
    <property type="entry name" value="Response_reg"/>
    <property type="match status" value="1"/>
</dbReference>
<keyword evidence="3 9" id="KW-0597">Phosphoprotein</keyword>
<dbReference type="Gene3D" id="3.40.50.2300">
    <property type="match status" value="1"/>
</dbReference>
<dbReference type="Pfam" id="PF02518">
    <property type="entry name" value="HATPase_c"/>
    <property type="match status" value="1"/>
</dbReference>
<comment type="caution">
    <text evidence="15">The sequence shown here is derived from an EMBL/GenBank/DDBJ whole genome shotgun (WGS) entry which is preliminary data.</text>
</comment>
<keyword evidence="10" id="KW-0175">Coiled coil</keyword>
<dbReference type="AlphaFoldDB" id="A0A178LAR4"/>
<feature type="domain" description="PAC" evidence="14">
    <location>
        <begin position="82"/>
        <end position="134"/>
    </location>
</feature>
<proteinExistence type="predicted"/>
<dbReference type="Gene3D" id="1.10.287.130">
    <property type="match status" value="1"/>
</dbReference>
<keyword evidence="6" id="KW-0418">Kinase</keyword>
<dbReference type="InterPro" id="IPR001789">
    <property type="entry name" value="Sig_transdc_resp-reg_receiver"/>
</dbReference>
<feature type="domain" description="PAS" evidence="13">
    <location>
        <begin position="139"/>
        <end position="209"/>
    </location>
</feature>
<evidence type="ECO:0000256" key="4">
    <source>
        <dbReference type="ARBA" id="ARBA00022679"/>
    </source>
</evidence>
<evidence type="ECO:0000256" key="2">
    <source>
        <dbReference type="ARBA" id="ARBA00012438"/>
    </source>
</evidence>
<dbReference type="EC" id="2.7.13.3" evidence="2"/>
<gene>
    <name evidence="15" type="ORF">A4V15_23280</name>
</gene>
<dbReference type="SUPFAM" id="SSF55785">
    <property type="entry name" value="PYP-like sensor domain (PAS domain)"/>
    <property type="match status" value="2"/>
</dbReference>
<keyword evidence="8" id="KW-0902">Two-component regulatory system</keyword>
<dbReference type="NCBIfam" id="TIGR00229">
    <property type="entry name" value="sensory_box"/>
    <property type="match status" value="2"/>
</dbReference>
<dbReference type="PROSITE" id="PS50110">
    <property type="entry name" value="RESPONSE_REGULATORY"/>
    <property type="match status" value="1"/>
</dbReference>
<evidence type="ECO:0000256" key="5">
    <source>
        <dbReference type="ARBA" id="ARBA00022741"/>
    </source>
</evidence>
<dbReference type="SMART" id="SM00448">
    <property type="entry name" value="REC"/>
    <property type="match status" value="1"/>
</dbReference>
<comment type="catalytic activity">
    <reaction evidence="1">
        <text>ATP + protein L-histidine = ADP + protein N-phospho-L-histidine.</text>
        <dbReference type="EC" id="2.7.13.3"/>
    </reaction>
</comment>
<sequence length="680" mass="76303">MRKRLDRAERSSRLVLDSALDYAIVVGDMTGRITDWSAGAHQILGWSRDEMLGKSMHRFFTAEDRDMGVPEREIGLAISQGRAIDDRWHLRADGECFWASGLMMPMWDEGHLVGVVKVIRDLTDRVEAEQRRQLHTEQLAQQFQQLAESIPQLVWISDVQGRDLYFNPQWETFSGLSTEQLVNNGWHSLIAEEARQHIVAERAQAMADERDWEATFQMQTVGEGPHWCLCRALPIRNLEGEVIRWFSSCTDVDAIQSRSTRFEQDAVALRSVNVSQEVALDRTRQDLSDERHTRESAEDQVRQLQKMEAVGQLTGGIAHDFNNMLTVIMGGLNMLQARLQRGDTQVDRYAYLALEGTTRAAELTHRLLAFSRQQVLSPEPVDLNRLVTGLSGMLQRTLGSAYQVEFVRHAGLWLTQADIGSLEQAILNLCVNARDAMEDGGRITVETGNVYIDDYYAGQHQIEPGEYVLVAVTDTGSGIDETTLKRVFEPYFTTKDVGRGTGLGLSQVYGFVKQSLGHIKLYSELGHGTAVKIYLPRYRGDAKPTERYATSTDVIPVAQEGELILVVEDDPRVRVISVESLMELGYQVLDADSGAMALNLLTQHPEISLVFTDVVMPEMTGRQLADQIGLSQPSMRVLYTTGYTRNAIVHNGTLDQGVALLPKPFTLRDLAVKVRQVLDN</sequence>
<dbReference type="GO" id="GO:0005524">
    <property type="term" value="F:ATP binding"/>
    <property type="evidence" value="ECO:0007669"/>
    <property type="project" value="UniProtKB-KW"/>
</dbReference>
<dbReference type="InterPro" id="IPR000014">
    <property type="entry name" value="PAS"/>
</dbReference>
<feature type="domain" description="Histidine kinase" evidence="11">
    <location>
        <begin position="316"/>
        <end position="539"/>
    </location>
</feature>
<evidence type="ECO:0000256" key="9">
    <source>
        <dbReference type="PROSITE-ProRule" id="PRU00169"/>
    </source>
</evidence>
<dbReference type="CDD" id="cd00130">
    <property type="entry name" value="PAS"/>
    <property type="match status" value="2"/>
</dbReference>
<dbReference type="CDD" id="cd00082">
    <property type="entry name" value="HisKA"/>
    <property type="match status" value="1"/>
</dbReference>
<evidence type="ECO:0000256" key="6">
    <source>
        <dbReference type="ARBA" id="ARBA00022777"/>
    </source>
</evidence>
<dbReference type="EMBL" id="LWCR01000041">
    <property type="protein sequence ID" value="OAN26226.1"/>
    <property type="molecule type" value="Genomic_DNA"/>
</dbReference>
<dbReference type="Proteomes" id="UP000078356">
    <property type="component" value="Unassembled WGS sequence"/>
</dbReference>
<keyword evidence="4" id="KW-0808">Transferase</keyword>
<evidence type="ECO:0000259" key="13">
    <source>
        <dbReference type="PROSITE" id="PS50112"/>
    </source>
</evidence>
<dbReference type="InterPro" id="IPR013656">
    <property type="entry name" value="PAS_4"/>
</dbReference>
<evidence type="ECO:0000313" key="15">
    <source>
        <dbReference type="EMBL" id="OAN26226.1"/>
    </source>
</evidence>
<dbReference type="SMART" id="SM00388">
    <property type="entry name" value="HisKA"/>
    <property type="match status" value="1"/>
</dbReference>
<organism evidence="15 16">
    <name type="scientific">Pseudomonas oryzihabitans</name>
    <dbReference type="NCBI Taxonomy" id="47885"/>
    <lineage>
        <taxon>Bacteria</taxon>
        <taxon>Pseudomonadati</taxon>
        <taxon>Pseudomonadota</taxon>
        <taxon>Gammaproteobacteria</taxon>
        <taxon>Pseudomonadales</taxon>
        <taxon>Pseudomonadaceae</taxon>
        <taxon>Pseudomonas</taxon>
    </lineage>
</organism>
<dbReference type="PROSITE" id="PS50113">
    <property type="entry name" value="PAC"/>
    <property type="match status" value="1"/>
</dbReference>
<dbReference type="SUPFAM" id="SSF47384">
    <property type="entry name" value="Homodimeric domain of signal transducing histidine kinase"/>
    <property type="match status" value="1"/>
</dbReference>
<dbReference type="InterPro" id="IPR003594">
    <property type="entry name" value="HATPase_dom"/>
</dbReference>
<evidence type="ECO:0000259" key="11">
    <source>
        <dbReference type="PROSITE" id="PS50109"/>
    </source>
</evidence>
<dbReference type="InterPro" id="IPR004358">
    <property type="entry name" value="Sig_transdc_His_kin-like_C"/>
</dbReference>
<evidence type="ECO:0000259" key="12">
    <source>
        <dbReference type="PROSITE" id="PS50110"/>
    </source>
</evidence>
<dbReference type="SMART" id="SM00091">
    <property type="entry name" value="PAS"/>
    <property type="match status" value="2"/>
</dbReference>
<dbReference type="InterPro" id="IPR000700">
    <property type="entry name" value="PAS-assoc_C"/>
</dbReference>